<keyword evidence="3" id="KW-1185">Reference proteome</keyword>
<feature type="region of interest" description="Disordered" evidence="1">
    <location>
        <begin position="585"/>
        <end position="646"/>
    </location>
</feature>
<feature type="compositionally biased region" description="Basic and acidic residues" evidence="1">
    <location>
        <begin position="405"/>
        <end position="421"/>
    </location>
</feature>
<dbReference type="EMBL" id="CAXAMN010009857">
    <property type="protein sequence ID" value="CAK9029974.1"/>
    <property type="molecule type" value="Genomic_DNA"/>
</dbReference>
<comment type="caution">
    <text evidence="2">The sequence shown here is derived from an EMBL/GenBank/DDBJ whole genome shotgun (WGS) entry which is preliminary data.</text>
</comment>
<reference evidence="2 3" key="1">
    <citation type="submission" date="2024-02" db="EMBL/GenBank/DDBJ databases">
        <authorList>
            <person name="Chen Y."/>
            <person name="Shah S."/>
            <person name="Dougan E. K."/>
            <person name="Thang M."/>
            <person name="Chan C."/>
        </authorList>
    </citation>
    <scope>NUCLEOTIDE SEQUENCE [LARGE SCALE GENOMIC DNA]</scope>
</reference>
<organism evidence="2 3">
    <name type="scientific">Durusdinium trenchii</name>
    <dbReference type="NCBI Taxonomy" id="1381693"/>
    <lineage>
        <taxon>Eukaryota</taxon>
        <taxon>Sar</taxon>
        <taxon>Alveolata</taxon>
        <taxon>Dinophyceae</taxon>
        <taxon>Suessiales</taxon>
        <taxon>Symbiodiniaceae</taxon>
        <taxon>Durusdinium</taxon>
    </lineage>
</organism>
<feature type="compositionally biased region" description="Basic and acidic residues" evidence="1">
    <location>
        <begin position="590"/>
        <end position="604"/>
    </location>
</feature>
<dbReference type="Proteomes" id="UP001642484">
    <property type="component" value="Unassembled WGS sequence"/>
</dbReference>
<sequence>VQRAVNTSLLCKEAGCTASSKLTVFDPKKEETQRCRLSIHVHPTDYDNQWGQEFIKLWKVNDHMATAMCLPNALGCNASAWRPLIPCLQDLSVDHLLAESGGSLSIQGSINKLVDECPYQGYLLNAVAAVTCMARPKQHAVPIDAPLAQFGGAALGARVQGPAGAATLGAGPGGPGGPGAGGTGGGGALTGRLGPFGYIYSALGYAPGLVPGSRSGAPGAVNATELKMLMRDRLDPGMSFSVDSTLRCCAPGCATRGIIEVDPVLLRAGATCLLNFSVVQTDYDEAVGNDIERIEFIAVSGLGNVSKNIKPGRNPCTEEYSTGVAIPDKDKVKTIVSNQNVTAQLWSQPLGQLIIDSKISEQVDDCAYEDAFFHGVAVVTCTLPTDAPADDAETSSSAKAAKVAKVKDTGETEEAKAEWVQREVVQVEPSEQGESDEAREAEVENIVKSPEAVEEQVEPDPPRSVRSPGGSDSASSTSRWRIDLLEQAKRRDEPYQGLLALYDQYSKCHRRLEAMDLKSGSSCSVRLGQQPAEAEKKEADPEMLQQMRQKDAEVQALQRQNHELQDELHEKEVAHAEICREATRLSQENGKLKNELEQLRDQLRQLEQAPRSPVASGPVSSSRRGVGPGGICRGLGRRLRSQMARA</sequence>
<feature type="region of interest" description="Disordered" evidence="1">
    <location>
        <begin position="388"/>
        <end position="480"/>
    </location>
</feature>
<evidence type="ECO:0000313" key="3">
    <source>
        <dbReference type="Proteomes" id="UP001642484"/>
    </source>
</evidence>
<evidence type="ECO:0000256" key="1">
    <source>
        <dbReference type="SAM" id="MobiDB-lite"/>
    </source>
</evidence>
<feature type="compositionally biased region" description="Low complexity" evidence="1">
    <location>
        <begin position="605"/>
        <end position="625"/>
    </location>
</feature>
<feature type="compositionally biased region" description="Low complexity" evidence="1">
    <location>
        <begin position="464"/>
        <end position="478"/>
    </location>
</feature>
<feature type="non-terminal residue" evidence="2">
    <location>
        <position position="1"/>
    </location>
</feature>
<accession>A0ABP0KU93</accession>
<name>A0ABP0KU93_9DINO</name>
<evidence type="ECO:0000313" key="2">
    <source>
        <dbReference type="EMBL" id="CAK9029974.1"/>
    </source>
</evidence>
<proteinExistence type="predicted"/>
<protein>
    <submittedName>
        <fullName evidence="2">Uncharacterized protein</fullName>
    </submittedName>
</protein>
<gene>
    <name evidence="2" type="ORF">CCMP2556_LOCUS17693</name>
</gene>